<dbReference type="AlphaFoldDB" id="A0A2D2Q1K9"/>
<reference evidence="3" key="2">
    <citation type="journal article" date="2022" name="Front. Microbiol.">
        <title>Comparative Genomic Analysis Revealed Distinct Molecular Components and Organization of CO2-Concentrating Mechanism in Thermophilic Cyanobacteria.</title>
        <authorList>
            <person name="Tang J."/>
            <person name="Zhou H."/>
            <person name="Yao D."/>
            <person name="Riaz S."/>
            <person name="You D."/>
            <person name="Klepacz-Smolka A."/>
            <person name="Daroch M."/>
        </authorList>
    </citation>
    <scope>NUCLEOTIDE SEQUENCE [LARGE SCALE GENOMIC DNA]</scope>
    <source>
        <strain evidence="3">PCC 6715</strain>
    </source>
</reference>
<dbReference type="EMBL" id="CP018092">
    <property type="protein sequence ID" value="ATS18147.1"/>
    <property type="molecule type" value="Genomic_DNA"/>
</dbReference>
<dbReference type="OrthoDB" id="500911at2"/>
<reference evidence="2 3" key="1">
    <citation type="submission" date="2016-11" db="EMBL/GenBank/DDBJ databases">
        <title>Complete genome sequence of thermophilic cyanobacteria strain Synechococcus sp. PCC6715.</title>
        <authorList>
            <person name="Tang J."/>
            <person name="Daroch M."/>
            <person name="Liang Y."/>
            <person name="Jiang D."/>
            <person name="Shah M."/>
        </authorList>
    </citation>
    <scope>NUCLEOTIDE SEQUENCE [LARGE SCALE GENOMIC DNA]</scope>
    <source>
        <strain evidence="2 3">PCC 6715</strain>
    </source>
</reference>
<feature type="domain" description="DUF6930" evidence="1">
    <location>
        <begin position="7"/>
        <end position="125"/>
    </location>
</feature>
<dbReference type="RefSeq" id="WP_099798499.1">
    <property type="nucleotide sequence ID" value="NZ_CP018092.1"/>
</dbReference>
<keyword evidence="3" id="KW-1185">Reference proteome</keyword>
<protein>
    <recommendedName>
        <fullName evidence="1">DUF6930 domain-containing protein</fullName>
    </recommendedName>
</protein>
<name>A0A2D2Q1K9_PARLV</name>
<evidence type="ECO:0000313" key="3">
    <source>
        <dbReference type="Proteomes" id="UP000231057"/>
    </source>
</evidence>
<evidence type="ECO:0000313" key="2">
    <source>
        <dbReference type="EMBL" id="ATS18147.1"/>
    </source>
</evidence>
<sequence length="531" mass="60521">MTLPAATCRRLLNLPQFPTVWVGGVCAFVADDTEAYCGAWLDANSQSVRSMEVVEHPFSKQQLMRLLVQAMEHPHPKNSPCRPQTIIVNDLELQFFLRGILLPLEIEVQYSKDIPLLQEFFAFMESELIDEAEEQDVLPPEYAELFLPKVKAFAELDLCQHLCNMQPLKLYCESWESPTLVALFINRESDSMNREFGVMLYRGEKAFWDFWQRAMTAPAVAEEDDDDEYDDPSLLDQDCLLLSFEVADTVDDLDHAFFQLKGQYYMFDVGVVHPLEGVRHFFAPEEAEMVYVVLDALIQFWQRHGKKFRRNAYPSIEMPLTISSPLHSALSYQVQVSTDPDLLEQMQQDMAAKEQELAPVEIKTIPADFYTLFRFETPESLTELRQAVSYYQPGTVPATVERYPILIIQTTKPQALAIAGALASEGGVHHLTLVSHGDRGSDSLVLLQTNANHFWMCQTLSSREVAELDEWFRAIAKGKGACGLAIAYGMSGKTLRHPTLKQMVGFYEVFLQPNHIDRDRPPTPQPIERRK</sequence>
<dbReference type="Proteomes" id="UP000231057">
    <property type="component" value="Chromosome"/>
</dbReference>
<dbReference type="InterPro" id="IPR054216">
    <property type="entry name" value="DUF6930"/>
</dbReference>
<accession>A0A2D2Q1K9</accession>
<proteinExistence type="predicted"/>
<dbReference type="Pfam" id="PF22007">
    <property type="entry name" value="DUF6930"/>
    <property type="match status" value="1"/>
</dbReference>
<gene>
    <name evidence="2" type="ORF">BRW62_04615</name>
</gene>
<dbReference type="KEGG" id="slw:BRW62_04615"/>
<evidence type="ECO:0000259" key="1">
    <source>
        <dbReference type="Pfam" id="PF22007"/>
    </source>
</evidence>
<organism evidence="2 3">
    <name type="scientific">Parathermosynechococcus lividus PCC 6715</name>
    <dbReference type="NCBI Taxonomy" id="1917166"/>
    <lineage>
        <taxon>Bacteria</taxon>
        <taxon>Bacillati</taxon>
        <taxon>Cyanobacteriota</taxon>
        <taxon>Cyanophyceae</taxon>
        <taxon>Acaryochloridales</taxon>
        <taxon>Thermosynechococcaceae</taxon>
        <taxon>Parathermosynechococcus</taxon>
    </lineage>
</organism>